<reference evidence="2" key="1">
    <citation type="submission" date="2022-03" db="EMBL/GenBank/DDBJ databases">
        <authorList>
            <person name="Sayadi A."/>
        </authorList>
    </citation>
    <scope>NUCLEOTIDE SEQUENCE</scope>
</reference>
<keyword evidence="3" id="KW-1185">Reference proteome</keyword>
<dbReference type="AlphaFoldDB" id="A0A9P0PD26"/>
<comment type="caution">
    <text evidence="2">The sequence shown here is derived from an EMBL/GenBank/DDBJ whole genome shotgun (WGS) entry which is preliminary data.</text>
</comment>
<dbReference type="Proteomes" id="UP001152888">
    <property type="component" value="Unassembled WGS sequence"/>
</dbReference>
<proteinExistence type="predicted"/>
<organism evidence="2 3">
    <name type="scientific">Acanthoscelides obtectus</name>
    <name type="common">Bean weevil</name>
    <name type="synonym">Bruchus obtectus</name>
    <dbReference type="NCBI Taxonomy" id="200917"/>
    <lineage>
        <taxon>Eukaryota</taxon>
        <taxon>Metazoa</taxon>
        <taxon>Ecdysozoa</taxon>
        <taxon>Arthropoda</taxon>
        <taxon>Hexapoda</taxon>
        <taxon>Insecta</taxon>
        <taxon>Pterygota</taxon>
        <taxon>Neoptera</taxon>
        <taxon>Endopterygota</taxon>
        <taxon>Coleoptera</taxon>
        <taxon>Polyphaga</taxon>
        <taxon>Cucujiformia</taxon>
        <taxon>Chrysomeloidea</taxon>
        <taxon>Chrysomelidae</taxon>
        <taxon>Bruchinae</taxon>
        <taxon>Bruchini</taxon>
        <taxon>Acanthoscelides</taxon>
    </lineage>
</organism>
<feature type="region of interest" description="Disordered" evidence="1">
    <location>
        <begin position="50"/>
        <end position="71"/>
    </location>
</feature>
<name>A0A9P0PD26_ACAOB</name>
<sequence length="71" mass="8232">MAANLYFFCFANSIQKLQENRFCILFQRSREPPTTSRTFHANSRKAELTHPHSFYSDSISSDEDPNDNGFP</sequence>
<dbReference type="EMBL" id="CAKOFQ010006874">
    <property type="protein sequence ID" value="CAH1978741.1"/>
    <property type="molecule type" value="Genomic_DNA"/>
</dbReference>
<evidence type="ECO:0000313" key="3">
    <source>
        <dbReference type="Proteomes" id="UP001152888"/>
    </source>
</evidence>
<gene>
    <name evidence="2" type="ORF">ACAOBT_LOCUS13247</name>
</gene>
<protein>
    <submittedName>
        <fullName evidence="2">Uncharacterized protein</fullName>
    </submittedName>
</protein>
<evidence type="ECO:0000313" key="2">
    <source>
        <dbReference type="EMBL" id="CAH1978741.1"/>
    </source>
</evidence>
<feature type="compositionally biased region" description="Acidic residues" evidence="1">
    <location>
        <begin position="60"/>
        <end position="71"/>
    </location>
</feature>
<evidence type="ECO:0000256" key="1">
    <source>
        <dbReference type="SAM" id="MobiDB-lite"/>
    </source>
</evidence>
<accession>A0A9P0PD26</accession>